<dbReference type="HOGENOM" id="CLU_127832_0_0_1"/>
<evidence type="ECO:0000256" key="1">
    <source>
        <dbReference type="SAM" id="SignalP"/>
    </source>
</evidence>
<keyword evidence="1" id="KW-0732">Signal</keyword>
<protein>
    <submittedName>
        <fullName evidence="2">Secreted protein</fullName>
    </submittedName>
</protein>
<evidence type="ECO:0000313" key="3">
    <source>
        <dbReference type="Proteomes" id="UP000009328"/>
    </source>
</evidence>
<accession>K0KWW0</accession>
<comment type="caution">
    <text evidence="2">The sequence shown here is derived from an EMBL/GenBank/DDBJ whole genome shotgun (WGS) entry which is preliminary data.</text>
</comment>
<organism evidence="2 3">
    <name type="scientific">Wickerhamomyces ciferrii (strain ATCC 14091 / BCRC 22168 / CBS 111 / JCM 3599 / NBRC 0793 / NRRL Y-1031 F-60-10)</name>
    <name type="common">Yeast</name>
    <name type="synonym">Pichia ciferrii</name>
    <dbReference type="NCBI Taxonomy" id="1206466"/>
    <lineage>
        <taxon>Eukaryota</taxon>
        <taxon>Fungi</taxon>
        <taxon>Dikarya</taxon>
        <taxon>Ascomycota</taxon>
        <taxon>Saccharomycotina</taxon>
        <taxon>Saccharomycetes</taxon>
        <taxon>Phaffomycetales</taxon>
        <taxon>Wickerhamomycetaceae</taxon>
        <taxon>Wickerhamomyces</taxon>
    </lineage>
</organism>
<feature type="chain" id="PRO_5003834620" evidence="1">
    <location>
        <begin position="20"/>
        <end position="126"/>
    </location>
</feature>
<dbReference type="Proteomes" id="UP000009328">
    <property type="component" value="Unassembled WGS sequence"/>
</dbReference>
<evidence type="ECO:0000313" key="2">
    <source>
        <dbReference type="EMBL" id="CCH46532.1"/>
    </source>
</evidence>
<dbReference type="EMBL" id="CAIF01000252">
    <property type="protein sequence ID" value="CCH46532.1"/>
    <property type="molecule type" value="Genomic_DNA"/>
</dbReference>
<gene>
    <name evidence="2" type="ORF">BN7_6125</name>
</gene>
<feature type="signal peptide" evidence="1">
    <location>
        <begin position="1"/>
        <end position="19"/>
    </location>
</feature>
<dbReference type="InParanoid" id="K0KWW0"/>
<dbReference type="AlphaFoldDB" id="K0KWW0"/>
<proteinExistence type="predicted"/>
<keyword evidence="3" id="KW-1185">Reference proteome</keyword>
<name>K0KWW0_WICCF</name>
<sequence>MKLSSVLAASALFLSGITASPIAAPSATEISVAFNETNFQSDNSTEVSIEGSKFCFHANQKIFCHGGNESKCRKYYSSMPAVGPNKAPSYCGFWCTKMKKTEDCGFNKIKFNYEPDWSCKDAKFNC</sequence>
<reference evidence="2 3" key="1">
    <citation type="journal article" date="2012" name="Eukaryot. Cell">
        <title>Draft genome sequence of Wickerhamomyces ciferrii NRRL Y-1031 F-60-10.</title>
        <authorList>
            <person name="Schneider J."/>
            <person name="Andrea H."/>
            <person name="Blom J."/>
            <person name="Jaenicke S."/>
            <person name="Ruckert C."/>
            <person name="Schorsch C."/>
            <person name="Szczepanowski R."/>
            <person name="Farwick M."/>
            <person name="Goesmann A."/>
            <person name="Puhler A."/>
            <person name="Schaffer S."/>
            <person name="Tauch A."/>
            <person name="Kohler T."/>
            <person name="Brinkrolf K."/>
        </authorList>
    </citation>
    <scope>NUCLEOTIDE SEQUENCE [LARGE SCALE GENOMIC DNA]</scope>
    <source>
        <strain evidence="3">ATCC 14091 / BCRC 22168 / CBS 111 / JCM 3599 / NBRC 0793 / NRRL Y-1031 F-60-10</strain>
    </source>
</reference>